<proteinExistence type="predicted"/>
<dbReference type="PANTHER" id="PTHR24559:SF427">
    <property type="entry name" value="RNA-DIRECTED DNA POLYMERASE"/>
    <property type="match status" value="1"/>
</dbReference>
<dbReference type="InterPro" id="IPR053134">
    <property type="entry name" value="RNA-dir_DNA_polymerase"/>
</dbReference>
<dbReference type="PANTHER" id="PTHR24559">
    <property type="entry name" value="TRANSPOSON TY3-I GAG-POL POLYPROTEIN"/>
    <property type="match status" value="1"/>
</dbReference>
<evidence type="ECO:0000313" key="2">
    <source>
        <dbReference type="EMBL" id="GEU91945.1"/>
    </source>
</evidence>
<keyword evidence="2" id="KW-0808">Transferase</keyword>
<feature type="domain" description="Reverse transcriptase" evidence="1">
    <location>
        <begin position="24"/>
        <end position="97"/>
    </location>
</feature>
<dbReference type="Gene3D" id="3.30.70.270">
    <property type="match status" value="1"/>
</dbReference>
<keyword evidence="2" id="KW-0695">RNA-directed DNA polymerase</keyword>
<accession>A0A6L2P4G3</accession>
<name>A0A6L2P4G3_TANCI</name>
<dbReference type="Pfam" id="PF00078">
    <property type="entry name" value="RVT_1"/>
    <property type="match status" value="1"/>
</dbReference>
<gene>
    <name evidence="2" type="ORF">Tci_063923</name>
</gene>
<dbReference type="EMBL" id="BKCJ010010519">
    <property type="protein sequence ID" value="GEU91945.1"/>
    <property type="molecule type" value="Genomic_DNA"/>
</dbReference>
<comment type="caution">
    <text evidence="2">The sequence shown here is derived from an EMBL/GenBank/DDBJ whole genome shotgun (WGS) entry which is preliminary data.</text>
</comment>
<dbReference type="InterPro" id="IPR043128">
    <property type="entry name" value="Rev_trsase/Diguanyl_cyclase"/>
</dbReference>
<dbReference type="InterPro" id="IPR043502">
    <property type="entry name" value="DNA/RNA_pol_sf"/>
</dbReference>
<dbReference type="GO" id="GO:0003964">
    <property type="term" value="F:RNA-directed DNA polymerase activity"/>
    <property type="evidence" value="ECO:0007669"/>
    <property type="project" value="UniProtKB-KW"/>
</dbReference>
<dbReference type="InterPro" id="IPR000477">
    <property type="entry name" value="RT_dom"/>
</dbReference>
<protein>
    <submittedName>
        <fullName evidence="2">Putative reverse transcriptase domain-containing protein</fullName>
    </submittedName>
</protein>
<sequence>MIICDKKIVRIPLGDETLTIRSNGSDGTPEVFMDLMNRVCKPCLDKFAIVFIDDIFIYSSKNKEYEEHLRLILRFLKNNELYAKFSKCELWLPKGQFLSPVVDSQGIHVDSAKIESTKD</sequence>
<dbReference type="AlphaFoldDB" id="A0A6L2P4G3"/>
<dbReference type="SUPFAM" id="SSF56672">
    <property type="entry name" value="DNA/RNA polymerases"/>
    <property type="match status" value="1"/>
</dbReference>
<organism evidence="2">
    <name type="scientific">Tanacetum cinerariifolium</name>
    <name type="common">Dalmatian daisy</name>
    <name type="synonym">Chrysanthemum cinerariifolium</name>
    <dbReference type="NCBI Taxonomy" id="118510"/>
    <lineage>
        <taxon>Eukaryota</taxon>
        <taxon>Viridiplantae</taxon>
        <taxon>Streptophyta</taxon>
        <taxon>Embryophyta</taxon>
        <taxon>Tracheophyta</taxon>
        <taxon>Spermatophyta</taxon>
        <taxon>Magnoliopsida</taxon>
        <taxon>eudicotyledons</taxon>
        <taxon>Gunneridae</taxon>
        <taxon>Pentapetalae</taxon>
        <taxon>asterids</taxon>
        <taxon>campanulids</taxon>
        <taxon>Asterales</taxon>
        <taxon>Asteraceae</taxon>
        <taxon>Asteroideae</taxon>
        <taxon>Anthemideae</taxon>
        <taxon>Anthemidinae</taxon>
        <taxon>Tanacetum</taxon>
    </lineage>
</organism>
<keyword evidence="2" id="KW-0548">Nucleotidyltransferase</keyword>
<evidence type="ECO:0000259" key="1">
    <source>
        <dbReference type="Pfam" id="PF00078"/>
    </source>
</evidence>
<reference evidence="2" key="1">
    <citation type="journal article" date="2019" name="Sci. Rep.">
        <title>Draft genome of Tanacetum cinerariifolium, the natural source of mosquito coil.</title>
        <authorList>
            <person name="Yamashiro T."/>
            <person name="Shiraishi A."/>
            <person name="Satake H."/>
            <person name="Nakayama K."/>
        </authorList>
    </citation>
    <scope>NUCLEOTIDE SEQUENCE</scope>
</reference>